<reference evidence="1 2" key="1">
    <citation type="submission" date="2020-01" db="EMBL/GenBank/DDBJ databases">
        <title>Complete genome sequence of Chitinophaga sp. H33E-04 isolated from quinoa roots.</title>
        <authorList>
            <person name="Weon H.-Y."/>
            <person name="Lee S.A."/>
        </authorList>
    </citation>
    <scope>NUCLEOTIDE SEQUENCE [LARGE SCALE GENOMIC DNA]</scope>
    <source>
        <strain evidence="1 2">H33E-04</strain>
    </source>
</reference>
<dbReference type="KEGG" id="chih:GWR21_09260"/>
<sequence>MAALQAQDIGIRNPSLEGVPAQYRAPGQWLVVSSTPDVQPGITGVTQPASDGATYAAFRGSAYWLEAIAQKLNKDMQQGRTYRLSMDLVFARGYDSATCYGALAIYGGVTLTDTLELLWQSGPFYNTEWKRFTAEFTPHADYPYIVVGGDVRIACNNDYGIALAIDHLADTLRELPVVTYKEEPPCKGMSNGRIVASATGTYAPFTFTWEPLGVTGSILDNVPAGTYVLVTHARNGVDVRDTIVVHETEFNGNATIIPKGCAGESQNKILLHTEGGTGPYQYMLNSMPDVKLSPEFDQLYAGTYSIVIRDARGCIDTLHNLLIPEPPPFSSDNNIVTGMSCAGANDAKIIFTPEGGVPPYTYSLPGIVAMTDSIARNLSSGMYTYHITDAQECTISGNIDVPVATHPCAIYAPNAFSPDGDGINDVFRIKVFDRISDFRLSVYNRWGLLLYTTTDVTSGWRGDYKDVPLPAGAYLWMVTYTAGKQQQMKQTGTVIIIR</sequence>
<dbReference type="NCBIfam" id="TIGR04131">
    <property type="entry name" value="Bac_Flav_CTERM"/>
    <property type="match status" value="1"/>
</dbReference>
<dbReference type="RefSeq" id="WP_162331467.1">
    <property type="nucleotide sequence ID" value="NZ_CP048113.1"/>
</dbReference>
<dbReference type="Gene3D" id="2.60.120.260">
    <property type="entry name" value="Galactose-binding domain-like"/>
    <property type="match status" value="1"/>
</dbReference>
<dbReference type="InterPro" id="IPR026341">
    <property type="entry name" value="T9SS_type_B"/>
</dbReference>
<evidence type="ECO:0000313" key="2">
    <source>
        <dbReference type="Proteomes" id="UP000476411"/>
    </source>
</evidence>
<dbReference type="AlphaFoldDB" id="A0A6B9ZBJ5"/>
<organism evidence="1 2">
    <name type="scientific">Chitinophaga agri</name>
    <dbReference type="NCBI Taxonomy" id="2703787"/>
    <lineage>
        <taxon>Bacteria</taxon>
        <taxon>Pseudomonadati</taxon>
        <taxon>Bacteroidota</taxon>
        <taxon>Chitinophagia</taxon>
        <taxon>Chitinophagales</taxon>
        <taxon>Chitinophagaceae</taxon>
        <taxon>Chitinophaga</taxon>
    </lineage>
</organism>
<dbReference type="Proteomes" id="UP000476411">
    <property type="component" value="Chromosome"/>
</dbReference>
<gene>
    <name evidence="1" type="ORF">GWR21_09260</name>
</gene>
<keyword evidence="2" id="KW-1185">Reference proteome</keyword>
<evidence type="ECO:0000313" key="1">
    <source>
        <dbReference type="EMBL" id="QHS59772.1"/>
    </source>
</evidence>
<protein>
    <submittedName>
        <fullName evidence="1">T9SS type B sorting domain-containing protein</fullName>
    </submittedName>
</protein>
<dbReference type="Pfam" id="PF13573">
    <property type="entry name" value="SprB"/>
    <property type="match status" value="2"/>
</dbReference>
<dbReference type="Pfam" id="PF13585">
    <property type="entry name" value="CHU_C"/>
    <property type="match status" value="1"/>
</dbReference>
<name>A0A6B9ZBJ5_9BACT</name>
<accession>A0A6B9ZBJ5</accession>
<proteinExistence type="predicted"/>
<dbReference type="EMBL" id="CP048113">
    <property type="protein sequence ID" value="QHS59772.1"/>
    <property type="molecule type" value="Genomic_DNA"/>
</dbReference>
<dbReference type="InterPro" id="IPR025667">
    <property type="entry name" value="SprB_repeat"/>
</dbReference>